<reference evidence="1" key="1">
    <citation type="submission" date="2022-08" db="EMBL/GenBank/DDBJ databases">
        <title>Draft genome sequencing of Roseisolibacter agri AW1220.</title>
        <authorList>
            <person name="Tobiishi Y."/>
            <person name="Tonouchi A."/>
        </authorList>
    </citation>
    <scope>NUCLEOTIDE SEQUENCE</scope>
    <source>
        <strain evidence="1">AW1220</strain>
    </source>
</reference>
<proteinExistence type="predicted"/>
<protein>
    <submittedName>
        <fullName evidence="1">Uncharacterized protein</fullName>
    </submittedName>
</protein>
<keyword evidence="2" id="KW-1185">Reference proteome</keyword>
<dbReference type="Proteomes" id="UP001161325">
    <property type="component" value="Unassembled WGS sequence"/>
</dbReference>
<accession>A0AA37V1M3</accession>
<dbReference type="RefSeq" id="WP_284350920.1">
    <property type="nucleotide sequence ID" value="NZ_BRXS01000004.1"/>
</dbReference>
<dbReference type="AlphaFoldDB" id="A0AA37V1M3"/>
<evidence type="ECO:0000313" key="2">
    <source>
        <dbReference type="Proteomes" id="UP001161325"/>
    </source>
</evidence>
<organism evidence="1 2">
    <name type="scientific">Roseisolibacter agri</name>
    <dbReference type="NCBI Taxonomy" id="2014610"/>
    <lineage>
        <taxon>Bacteria</taxon>
        <taxon>Pseudomonadati</taxon>
        <taxon>Gemmatimonadota</taxon>
        <taxon>Gemmatimonadia</taxon>
        <taxon>Gemmatimonadales</taxon>
        <taxon>Gemmatimonadaceae</taxon>
        <taxon>Roseisolibacter</taxon>
    </lineage>
</organism>
<evidence type="ECO:0000313" key="1">
    <source>
        <dbReference type="EMBL" id="GLC26470.1"/>
    </source>
</evidence>
<sequence>MPPAAPAAAALSPAFVDPFDDLVADVASAIESSVPSWRVRIGEAAARWQGEGIATGVLERALRLTQAPDVDGLLGAFTQAVARLRALEREAIALDPSVAGRDVFHDPARTAEAVALVERLRRPRPARAPLHVDPEVWVAEWPDVIALLVEEA</sequence>
<gene>
    <name evidence="1" type="ORF">rosag_29830</name>
</gene>
<comment type="caution">
    <text evidence="1">The sequence shown here is derived from an EMBL/GenBank/DDBJ whole genome shotgun (WGS) entry which is preliminary data.</text>
</comment>
<name>A0AA37V1M3_9BACT</name>
<dbReference type="EMBL" id="BRXS01000004">
    <property type="protein sequence ID" value="GLC26470.1"/>
    <property type="molecule type" value="Genomic_DNA"/>
</dbReference>